<comment type="similarity">
    <text evidence="2">Belongs to the PilY1 family.</text>
</comment>
<evidence type="ECO:0000256" key="4">
    <source>
        <dbReference type="ARBA" id="ARBA00022723"/>
    </source>
</evidence>
<comment type="subcellular location">
    <subcellularLocation>
        <location evidence="1">Fimbrium</location>
    </subcellularLocation>
</comment>
<proteinExistence type="inferred from homology"/>
<accession>A0A081G1D7</accession>
<evidence type="ECO:0000256" key="8">
    <source>
        <dbReference type="SAM" id="SignalP"/>
    </source>
</evidence>
<dbReference type="Pfam" id="PF05567">
    <property type="entry name" value="T4P_PilY1"/>
    <property type="match status" value="1"/>
</dbReference>
<dbReference type="EMBL" id="JMQN01000015">
    <property type="protein sequence ID" value="KEA64592.1"/>
    <property type="molecule type" value="Genomic_DNA"/>
</dbReference>
<keyword evidence="4" id="KW-0479">Metal-binding</keyword>
<protein>
    <submittedName>
        <fullName evidence="10">Type IV fimbrial biogenesis protein PilY1</fullName>
    </submittedName>
</protein>
<sequence length="1310" mass="141438">MKRWLALSSFLIASLGFGSAQAEVSQQPLFLGGGVPGNLAIVPSVEWPTINSVANIGAFDPDKTYVGYFDSFKCYDYVGSRTESNRRFEPKTVNTDRLCDGASSGYWSGNLLNWATTQTIDPFRKALTGGLRAKDDADDTWLEKAWHDGQGWTFHDRTITRATLGSDIDDLLPFGFDVDSFTVQVGGYGKQMLFSFSAVSGSRVSVDRDYRSNGSGAYYASVRVQVCVDGLLESNCTQYTDSSGNIVWKPEGLLQEYSDKIRYSVFGYLNDSNQLRDGGVLRARQKYIGLQALDPASGWGANTAVEWDSQTGVFKQNPDSIDANATESNFGVTVNYSGVINYINRFEEQVGSAGDNFKSHDPVSELYYAATRYFRGMSEVSAYSSFSPSHDSSPSSSTKERWADGFPVIVDWRDENDDKDPIQYSCQKNAILGIGDVNTWRDRNLPGNNLSASGEPSTPSEVSSDNDVNVASLLSKIESLEGINFAESSGRLNSAYIAGLALDIHTRDIRDDFDERQTVETYWVDVLEDQTLQGRSANQYWLAAKYGGFEPACPDNNPSCDLPEITGPYDTDLSSMTDDWWFTNGETLTQSGQNMKRADHYFTAGDAEDMVASLEQAFADIAASLQSTSTSLAFDSRTLESGSLVFQALFDSTHWSGDLVARSADTSSGVSTTQVWSTADTLDALSDSDMSNRKVFTAGDFASIGTGQDQSLATRAGRNFLWASLTSAQKSSLKTTTDGTGVTDSVGQKRLEYLRGVRANEQTATDTTKLFRQRGGRLGDIVNSDPQYLHKANFGYALLSGSAQYNDPSGTDVGAAYTEYRASDAYKNKSPVVVVGSNDGMLHGFNASETAAVGGGTELFAYVPVSVMDELYKLTESDYDHQYYVDGTPRLGDAWLGTTLGWRALAVATTGAGGSGVFALDITDPDHMASADVLWEYTNPLMGKLKQQPALAALANGHFGVVVTSGYDAPQDEGYVWILDAADGSRIKRIDLPDARGLGSPLLLDLDSDRIADRIYVGDLQGQLWRIDIDSSNPGQWGVPVALQDQGSAMPLFTAVDSVGTAQPITAPLTAAFNGDGKLTLLFGTGAYFRVNDDVVSNSPQVQSFYALYDEGAAIDSRDDLQSQEIVIETTVGDFGVRVISDNAVDNTKSGWYLDLAWMVANGGPGAQGERVISKATITGDQVVFNTMIPSDDPCASGGDSWIMALELSNGGRSSTNLFDYNGDGVIDDKDSVTVTVQDAEGNETEVQVPGSGLSTDKGIVDSSTVEGTSSGSGYRYVCFAGSSDTTPECVLMNGSMKLGRVSWRELTTN</sequence>
<evidence type="ECO:0000256" key="1">
    <source>
        <dbReference type="ARBA" id="ARBA00004561"/>
    </source>
</evidence>
<keyword evidence="8" id="KW-0732">Signal</keyword>
<keyword evidence="6" id="KW-0281">Fimbrium</keyword>
<dbReference type="Proteomes" id="UP000028252">
    <property type="component" value="Unassembled WGS sequence"/>
</dbReference>
<dbReference type="GO" id="GO:0046872">
    <property type="term" value="F:metal ion binding"/>
    <property type="evidence" value="ECO:0007669"/>
    <property type="project" value="UniProtKB-KW"/>
</dbReference>
<comment type="caution">
    <text evidence="10">The sequence shown here is derived from an EMBL/GenBank/DDBJ whole genome shotgun (WGS) entry which is preliminary data.</text>
</comment>
<evidence type="ECO:0000256" key="5">
    <source>
        <dbReference type="ARBA" id="ARBA00022837"/>
    </source>
</evidence>
<dbReference type="InterPro" id="IPR011047">
    <property type="entry name" value="Quinoprotein_ADH-like_sf"/>
</dbReference>
<keyword evidence="5" id="KW-0106">Calcium</keyword>
<evidence type="ECO:0000256" key="7">
    <source>
        <dbReference type="SAM" id="MobiDB-lite"/>
    </source>
</evidence>
<keyword evidence="11" id="KW-1185">Reference proteome</keyword>
<name>A0A081G1D7_9GAMM</name>
<dbReference type="eggNOG" id="COG3419">
    <property type="taxonomic scope" value="Bacteria"/>
</dbReference>
<gene>
    <name evidence="10" type="ORF">ADIMK_1045</name>
</gene>
<evidence type="ECO:0000256" key="3">
    <source>
        <dbReference type="ARBA" id="ARBA00022558"/>
    </source>
</evidence>
<evidence type="ECO:0000313" key="11">
    <source>
        <dbReference type="Proteomes" id="UP000028252"/>
    </source>
</evidence>
<evidence type="ECO:0000313" key="10">
    <source>
        <dbReference type="EMBL" id="KEA64592.1"/>
    </source>
</evidence>
<dbReference type="PATRIC" id="fig|1232683.4.peg.1035"/>
<feature type="chain" id="PRO_5001757441" evidence="8">
    <location>
        <begin position="23"/>
        <end position="1310"/>
    </location>
</feature>
<dbReference type="OrthoDB" id="7156875at2"/>
<feature type="compositionally biased region" description="Polar residues" evidence="7">
    <location>
        <begin position="446"/>
        <end position="466"/>
    </location>
</feature>
<evidence type="ECO:0000256" key="6">
    <source>
        <dbReference type="ARBA" id="ARBA00023263"/>
    </source>
</evidence>
<feature type="domain" description="PilY1 beta-propeller" evidence="9">
    <location>
        <begin position="778"/>
        <end position="1112"/>
    </location>
</feature>
<evidence type="ECO:0000259" key="9">
    <source>
        <dbReference type="Pfam" id="PF05567"/>
    </source>
</evidence>
<feature type="region of interest" description="Disordered" evidence="7">
    <location>
        <begin position="445"/>
        <end position="466"/>
    </location>
</feature>
<feature type="signal peptide" evidence="8">
    <location>
        <begin position="1"/>
        <end position="22"/>
    </location>
</feature>
<dbReference type="RefSeq" id="WP_051692499.1">
    <property type="nucleotide sequence ID" value="NZ_JMQN01000015.1"/>
</dbReference>
<dbReference type="GO" id="GO:0009289">
    <property type="term" value="C:pilus"/>
    <property type="evidence" value="ECO:0007669"/>
    <property type="project" value="UniProtKB-SubCell"/>
</dbReference>
<organism evidence="10 11">
    <name type="scientific">Marinobacterium lacunae</name>
    <dbReference type="NCBI Taxonomy" id="1232683"/>
    <lineage>
        <taxon>Bacteria</taxon>
        <taxon>Pseudomonadati</taxon>
        <taxon>Pseudomonadota</taxon>
        <taxon>Gammaproteobacteria</taxon>
        <taxon>Oceanospirillales</taxon>
        <taxon>Oceanospirillaceae</taxon>
        <taxon>Marinobacterium</taxon>
    </lineage>
</organism>
<dbReference type="STRING" id="1232683.ADIMK_1045"/>
<dbReference type="SUPFAM" id="SSF50998">
    <property type="entry name" value="Quinoprotein alcohol dehydrogenase-like"/>
    <property type="match status" value="1"/>
</dbReference>
<reference evidence="10 11" key="1">
    <citation type="submission" date="2014-04" db="EMBL/GenBank/DDBJ databases">
        <title>Marinobacterium kochiensis sp. nov., isolated from sediment sample collected from Kochi backwaters in Kerala, India.</title>
        <authorList>
            <person name="Singh A."/>
            <person name="Pinnaka A.K."/>
        </authorList>
    </citation>
    <scope>NUCLEOTIDE SEQUENCE [LARGE SCALE GENOMIC DNA]</scope>
    <source>
        <strain evidence="10 11">AK27</strain>
    </source>
</reference>
<dbReference type="InterPro" id="IPR008707">
    <property type="entry name" value="B-propeller_PilY1"/>
</dbReference>
<evidence type="ECO:0000256" key="2">
    <source>
        <dbReference type="ARBA" id="ARBA00008387"/>
    </source>
</evidence>
<keyword evidence="3" id="KW-1029">Fimbrium biogenesis</keyword>